<dbReference type="PANTHER" id="PTHR30606:SF10">
    <property type="entry name" value="PHOSPHATIDYLINOSITOL MANNOSIDE ACYLTRANSFERASE"/>
    <property type="match status" value="1"/>
</dbReference>
<name>D5ECY7_AMICL</name>
<dbReference type="CDD" id="cd07984">
    <property type="entry name" value="LPLAT_LABLAT-like"/>
    <property type="match status" value="1"/>
</dbReference>
<dbReference type="Proteomes" id="UP000002366">
    <property type="component" value="Chromosome"/>
</dbReference>
<evidence type="ECO:0000256" key="2">
    <source>
        <dbReference type="ARBA" id="ARBA00022475"/>
    </source>
</evidence>
<dbReference type="STRING" id="572547.Amico_0274"/>
<keyword evidence="5 7" id="KW-0472">Membrane</keyword>
<keyword evidence="7" id="KW-0812">Transmembrane</keyword>
<keyword evidence="9" id="KW-1185">Reference proteome</keyword>
<keyword evidence="4 8" id="KW-0808">Transferase</keyword>
<accession>D5ECY7</accession>
<sequence>MGLSKDTTWKIIKYAQKTFNALPHSLAVSFGGFLGVVLWAFSKRRVDSAERRCVRALGVGVTTARKIVKGSYANMGRSVAEFTCLPKNIHTLDSLVTIHGEEHLRRAYEKGRGVIFITGHIGNWEMAAASLVRKGYPVNAIGAEQRDERITDLIIDYRRDCGVLTISKGFSLKAAMTCLKKGEILGVLIDQDARDKGIVAPFLGLPASTPYGPIKMSLKYGSPMLPIVMIRRPDHIHHDLYILPPFEDESSEKFGENMWEAVASCNNFISSWISQYPDQWLWLYPRWASTLGHSS</sequence>
<dbReference type="HOGENOM" id="CLU_049421_4_2_0"/>
<evidence type="ECO:0000313" key="8">
    <source>
        <dbReference type="EMBL" id="ADE56419.1"/>
    </source>
</evidence>
<protein>
    <submittedName>
        <fullName evidence="8">Lipid A biosynthesis acyltransferase</fullName>
    </submittedName>
</protein>
<evidence type="ECO:0000256" key="1">
    <source>
        <dbReference type="ARBA" id="ARBA00004533"/>
    </source>
</evidence>
<organism evidence="8 9">
    <name type="scientific">Aminobacterium colombiense (strain DSM 12261 / ALA-1)</name>
    <dbReference type="NCBI Taxonomy" id="572547"/>
    <lineage>
        <taxon>Bacteria</taxon>
        <taxon>Thermotogati</taxon>
        <taxon>Synergistota</taxon>
        <taxon>Synergistia</taxon>
        <taxon>Synergistales</taxon>
        <taxon>Aminobacteriaceae</taxon>
        <taxon>Aminobacterium</taxon>
    </lineage>
</organism>
<evidence type="ECO:0000256" key="3">
    <source>
        <dbReference type="ARBA" id="ARBA00022519"/>
    </source>
</evidence>
<proteinExistence type="predicted"/>
<dbReference type="GO" id="GO:0005886">
    <property type="term" value="C:plasma membrane"/>
    <property type="evidence" value="ECO:0007669"/>
    <property type="project" value="UniProtKB-SubCell"/>
</dbReference>
<keyword evidence="7" id="KW-1133">Transmembrane helix</keyword>
<dbReference type="Pfam" id="PF03279">
    <property type="entry name" value="Lip_A_acyltrans"/>
    <property type="match status" value="1"/>
</dbReference>
<evidence type="ECO:0000256" key="6">
    <source>
        <dbReference type="ARBA" id="ARBA00023315"/>
    </source>
</evidence>
<dbReference type="RefSeq" id="WP_013047685.1">
    <property type="nucleotide sequence ID" value="NC_014011.1"/>
</dbReference>
<keyword evidence="6 8" id="KW-0012">Acyltransferase</keyword>
<evidence type="ECO:0000256" key="4">
    <source>
        <dbReference type="ARBA" id="ARBA00022679"/>
    </source>
</evidence>
<feature type="transmembrane region" description="Helical" evidence="7">
    <location>
        <begin position="21"/>
        <end position="41"/>
    </location>
</feature>
<evidence type="ECO:0000313" key="9">
    <source>
        <dbReference type="Proteomes" id="UP000002366"/>
    </source>
</evidence>
<dbReference type="AlphaFoldDB" id="D5ECY7"/>
<evidence type="ECO:0000256" key="5">
    <source>
        <dbReference type="ARBA" id="ARBA00023136"/>
    </source>
</evidence>
<dbReference type="InterPro" id="IPR004960">
    <property type="entry name" value="LipA_acyltrans"/>
</dbReference>
<gene>
    <name evidence="8" type="ordered locus">Amico_0274</name>
</gene>
<keyword evidence="2" id="KW-1003">Cell membrane</keyword>
<dbReference type="KEGG" id="aco:Amico_0274"/>
<comment type="subcellular location">
    <subcellularLocation>
        <location evidence="1">Cell inner membrane</location>
    </subcellularLocation>
</comment>
<dbReference type="GO" id="GO:0009247">
    <property type="term" value="P:glycolipid biosynthetic process"/>
    <property type="evidence" value="ECO:0007669"/>
    <property type="project" value="UniProtKB-ARBA"/>
</dbReference>
<reference evidence="8 9" key="1">
    <citation type="journal article" date="2010" name="Stand. Genomic Sci.">
        <title>Complete genome sequence of Aminobacterium colombiense type strain (ALA-1).</title>
        <authorList>
            <person name="Chertkov O."/>
            <person name="Sikorski J."/>
            <person name="Brambilla E."/>
            <person name="Lapidus A."/>
            <person name="Copeland A."/>
            <person name="Glavina Del Rio T."/>
            <person name="Nolan M."/>
            <person name="Lucas S."/>
            <person name="Tice H."/>
            <person name="Cheng J.F."/>
            <person name="Han C."/>
            <person name="Detter J.C."/>
            <person name="Bruce D."/>
            <person name="Tapia R."/>
            <person name="Goodwin L."/>
            <person name="Pitluck S."/>
            <person name="Liolios K."/>
            <person name="Ivanova N."/>
            <person name="Mavromatis K."/>
            <person name="Ovchinnikova G."/>
            <person name="Pati A."/>
            <person name="Chen A."/>
            <person name="Palaniappan K."/>
            <person name="Land M."/>
            <person name="Hauser L."/>
            <person name="Chang Y.J."/>
            <person name="Jeffries C.D."/>
            <person name="Spring S."/>
            <person name="Rohde M."/>
            <person name="Goker M."/>
            <person name="Bristow J."/>
            <person name="Eisen J.A."/>
            <person name="Markowitz V."/>
            <person name="Hugenholtz P."/>
            <person name="Kyrpides N.C."/>
            <person name="Klenk H.P."/>
        </authorList>
    </citation>
    <scope>NUCLEOTIDE SEQUENCE [LARGE SCALE GENOMIC DNA]</scope>
    <source>
        <strain evidence="9">DSM 12261 / ALA-1</strain>
    </source>
</reference>
<dbReference type="EMBL" id="CP001997">
    <property type="protein sequence ID" value="ADE56419.1"/>
    <property type="molecule type" value="Genomic_DNA"/>
</dbReference>
<evidence type="ECO:0000256" key="7">
    <source>
        <dbReference type="SAM" id="Phobius"/>
    </source>
</evidence>
<dbReference type="eggNOG" id="COG1560">
    <property type="taxonomic scope" value="Bacteria"/>
</dbReference>
<keyword evidence="3" id="KW-0997">Cell inner membrane</keyword>
<dbReference type="PANTHER" id="PTHR30606">
    <property type="entry name" value="LIPID A BIOSYNTHESIS LAUROYL ACYLTRANSFERASE"/>
    <property type="match status" value="1"/>
</dbReference>
<dbReference type="GO" id="GO:0016746">
    <property type="term" value="F:acyltransferase activity"/>
    <property type="evidence" value="ECO:0007669"/>
    <property type="project" value="UniProtKB-KW"/>
</dbReference>